<name>A0A8A7K908_9FIRM</name>
<feature type="compositionally biased region" description="Basic and acidic residues" evidence="1">
    <location>
        <begin position="139"/>
        <end position="150"/>
    </location>
</feature>
<sequence length="368" mass="43285">MSYKKIDLKVIMVVIMLLLIFLNLLKYHMMSDVVVPVWSSHDVEYYDREKDNRSLITRVKDYLSPEQLLYRLTRIRVRAPITYLKREIPLLAYYTPEELKTPRQVVYNPGDNNKIVKLKFDLRQGEEISSQQDNSQSIDDLRGMEPDNKIRDDQKRPLIAIYHTHTSETYIDDPRKQDNNGHVFPGEIGNVARVGSELATLLAERYNFRVIHTTKVHDERYSMSYYNSRKTVKELLDNNPEIDLLLDIHRDGIKHLPSRETITTVVNDQRVAKVMIVVTNGKFDFAHLDLKDHHQEWEKNLNYARRFANKIEEMYPGLLSRLEIRDTTYNQDLHPRALLLEIGDYRNTTQEAIRSAELLAGVIVEMFR</sequence>
<dbReference type="Pfam" id="PF07454">
    <property type="entry name" value="SpoIIP"/>
    <property type="match status" value="1"/>
</dbReference>
<dbReference type="EMBL" id="CP046640">
    <property type="protein sequence ID" value="QTL97951.1"/>
    <property type="molecule type" value="Genomic_DNA"/>
</dbReference>
<dbReference type="NCBIfam" id="TIGR02867">
    <property type="entry name" value="spore_II_P"/>
    <property type="match status" value="1"/>
</dbReference>
<dbReference type="InterPro" id="IPR010897">
    <property type="entry name" value="Spore_II_P"/>
</dbReference>
<evidence type="ECO:0000313" key="4">
    <source>
        <dbReference type="Proteomes" id="UP000665020"/>
    </source>
</evidence>
<dbReference type="Proteomes" id="UP000665020">
    <property type="component" value="Chromosome"/>
</dbReference>
<feature type="transmembrane region" description="Helical" evidence="2">
    <location>
        <begin position="6"/>
        <end position="25"/>
    </location>
</feature>
<keyword evidence="2" id="KW-0472">Membrane</keyword>
<keyword evidence="2" id="KW-0812">Transmembrane</keyword>
<dbReference type="AlphaFoldDB" id="A0A8A7K908"/>
<accession>A0A8A7K908</accession>
<proteinExistence type="predicted"/>
<dbReference type="RefSeq" id="WP_230869557.1">
    <property type="nucleotide sequence ID" value="NZ_CP046640.1"/>
</dbReference>
<evidence type="ECO:0000256" key="1">
    <source>
        <dbReference type="SAM" id="MobiDB-lite"/>
    </source>
</evidence>
<keyword evidence="2" id="KW-1133">Transmembrane helix</keyword>
<feature type="compositionally biased region" description="Low complexity" evidence="1">
    <location>
        <begin position="128"/>
        <end position="138"/>
    </location>
</feature>
<feature type="region of interest" description="Disordered" evidence="1">
    <location>
        <begin position="126"/>
        <end position="150"/>
    </location>
</feature>
<keyword evidence="4" id="KW-1185">Reference proteome</keyword>
<gene>
    <name evidence="3" type="ORF">GM661_08145</name>
</gene>
<evidence type="ECO:0000313" key="3">
    <source>
        <dbReference type="EMBL" id="QTL97951.1"/>
    </source>
</evidence>
<organism evidence="3 4">
    <name type="scientific">Iocasia fonsfrigidae</name>
    <dbReference type="NCBI Taxonomy" id="2682810"/>
    <lineage>
        <taxon>Bacteria</taxon>
        <taxon>Bacillati</taxon>
        <taxon>Bacillota</taxon>
        <taxon>Clostridia</taxon>
        <taxon>Halanaerobiales</taxon>
        <taxon>Halanaerobiaceae</taxon>
        <taxon>Iocasia</taxon>
    </lineage>
</organism>
<dbReference type="KEGG" id="ifn:GM661_08145"/>
<reference evidence="3" key="1">
    <citation type="submission" date="2019-12" db="EMBL/GenBank/DDBJ databases">
        <authorList>
            <person name="zhang j."/>
            <person name="sun C.M."/>
        </authorList>
    </citation>
    <scope>NUCLEOTIDE SEQUENCE</scope>
    <source>
        <strain evidence="3">NS-1</strain>
    </source>
</reference>
<evidence type="ECO:0000256" key="2">
    <source>
        <dbReference type="SAM" id="Phobius"/>
    </source>
</evidence>
<evidence type="ECO:0008006" key="5">
    <source>
        <dbReference type="Google" id="ProtNLM"/>
    </source>
</evidence>
<protein>
    <recommendedName>
        <fullName evidence="5">Stage II sporulation protein P</fullName>
    </recommendedName>
</protein>